<dbReference type="Pfam" id="PF03466">
    <property type="entry name" value="LysR_substrate"/>
    <property type="match status" value="1"/>
</dbReference>
<keyword evidence="3" id="KW-0238">DNA-binding</keyword>
<evidence type="ECO:0000256" key="1">
    <source>
        <dbReference type="ARBA" id="ARBA00009437"/>
    </source>
</evidence>
<dbReference type="KEGG" id="bxb:DR64_4592"/>
<evidence type="ECO:0000313" key="6">
    <source>
        <dbReference type="EMBL" id="ABE33725.1"/>
    </source>
</evidence>
<dbReference type="KEGG" id="bxe:Bxe_B2261"/>
<dbReference type="InterPro" id="IPR036390">
    <property type="entry name" value="WH_DNA-bd_sf"/>
</dbReference>
<name>Q13QB4_PARXL</name>
<evidence type="ECO:0000259" key="5">
    <source>
        <dbReference type="PROSITE" id="PS50931"/>
    </source>
</evidence>
<dbReference type="RefSeq" id="WP_011491085.1">
    <property type="nucleotide sequence ID" value="NC_007952.1"/>
</dbReference>
<dbReference type="GO" id="GO:0005829">
    <property type="term" value="C:cytosol"/>
    <property type="evidence" value="ECO:0007669"/>
    <property type="project" value="TreeGrafter"/>
</dbReference>
<dbReference type="InterPro" id="IPR005119">
    <property type="entry name" value="LysR_subst-bd"/>
</dbReference>
<evidence type="ECO:0000256" key="4">
    <source>
        <dbReference type="ARBA" id="ARBA00023163"/>
    </source>
</evidence>
<dbReference type="CDD" id="cd08440">
    <property type="entry name" value="PBP2_LTTR_like_4"/>
    <property type="match status" value="1"/>
</dbReference>
<dbReference type="STRING" id="266265.Bxe_B2261"/>
<keyword evidence="4" id="KW-0804">Transcription</keyword>
<accession>Q13QB4</accession>
<dbReference type="InterPro" id="IPR000847">
    <property type="entry name" value="LysR_HTH_N"/>
</dbReference>
<dbReference type="PRINTS" id="PR00039">
    <property type="entry name" value="HTHLYSR"/>
</dbReference>
<dbReference type="Pfam" id="PF00126">
    <property type="entry name" value="HTH_1"/>
    <property type="match status" value="1"/>
</dbReference>
<comment type="similarity">
    <text evidence="1">Belongs to the LysR transcriptional regulatory family.</text>
</comment>
<dbReference type="SUPFAM" id="SSF46785">
    <property type="entry name" value="Winged helix' DNA-binding domain"/>
    <property type="match status" value="1"/>
</dbReference>
<evidence type="ECO:0000313" key="7">
    <source>
        <dbReference type="Proteomes" id="UP000001817"/>
    </source>
</evidence>
<gene>
    <name evidence="6" type="ORF">Bxe_B2261</name>
</gene>
<proteinExistence type="inferred from homology"/>
<organism evidence="6 7">
    <name type="scientific">Paraburkholderia xenovorans (strain LB400)</name>
    <dbReference type="NCBI Taxonomy" id="266265"/>
    <lineage>
        <taxon>Bacteria</taxon>
        <taxon>Pseudomonadati</taxon>
        <taxon>Pseudomonadota</taxon>
        <taxon>Betaproteobacteria</taxon>
        <taxon>Burkholderiales</taxon>
        <taxon>Burkholderiaceae</taxon>
        <taxon>Paraburkholderia</taxon>
    </lineage>
</organism>
<dbReference type="Gene3D" id="1.10.10.10">
    <property type="entry name" value="Winged helix-like DNA-binding domain superfamily/Winged helix DNA-binding domain"/>
    <property type="match status" value="1"/>
</dbReference>
<dbReference type="eggNOG" id="COG0583">
    <property type="taxonomic scope" value="Bacteria"/>
</dbReference>
<dbReference type="PANTHER" id="PTHR30419:SF14">
    <property type="entry name" value="LYSR FAMILY TRANSCRIPTIONAL REGULATOR"/>
    <property type="match status" value="1"/>
</dbReference>
<evidence type="ECO:0000256" key="3">
    <source>
        <dbReference type="ARBA" id="ARBA00023125"/>
    </source>
</evidence>
<reference evidence="6 7" key="1">
    <citation type="journal article" date="2006" name="Proc. Natl. Acad. Sci. U.S.A.">
        <title>Burkholderia xenovorans LB400 harbors a multi-replicon, 9.73-Mbp genome shaped for versatility.</title>
        <authorList>
            <person name="Chain P.S."/>
            <person name="Denef V.J."/>
            <person name="Konstantinidis K.T."/>
            <person name="Vergez L.M."/>
            <person name="Agullo L."/>
            <person name="Reyes V.L."/>
            <person name="Hauser L."/>
            <person name="Cordova M."/>
            <person name="Gomez L."/>
            <person name="Gonzalez M."/>
            <person name="Land M."/>
            <person name="Lao V."/>
            <person name="Larimer F."/>
            <person name="LiPuma J.J."/>
            <person name="Mahenthiralingam E."/>
            <person name="Malfatti S.A."/>
            <person name="Marx C.J."/>
            <person name="Parnell J.J."/>
            <person name="Ramette A."/>
            <person name="Richardson P."/>
            <person name="Seeger M."/>
            <person name="Smith D."/>
            <person name="Spilker T."/>
            <person name="Sul W.J."/>
            <person name="Tsoi T.V."/>
            <person name="Ulrich L.E."/>
            <person name="Zhulin I.B."/>
            <person name="Tiedje J.M."/>
        </authorList>
    </citation>
    <scope>NUCLEOTIDE SEQUENCE [LARGE SCALE GENOMIC DNA]</scope>
    <source>
        <strain evidence="6 7">LB400</strain>
    </source>
</reference>
<dbReference type="SUPFAM" id="SSF53850">
    <property type="entry name" value="Periplasmic binding protein-like II"/>
    <property type="match status" value="1"/>
</dbReference>
<dbReference type="PROSITE" id="PS50931">
    <property type="entry name" value="HTH_LYSR"/>
    <property type="match status" value="1"/>
</dbReference>
<dbReference type="InterPro" id="IPR050950">
    <property type="entry name" value="HTH-type_LysR_regulators"/>
</dbReference>
<dbReference type="GO" id="GO:0003700">
    <property type="term" value="F:DNA-binding transcription factor activity"/>
    <property type="evidence" value="ECO:0007669"/>
    <property type="project" value="InterPro"/>
</dbReference>
<dbReference type="AlphaFoldDB" id="Q13QB4"/>
<protein>
    <submittedName>
        <fullName evidence="6">Transcriptional regulator, LysR family</fullName>
    </submittedName>
</protein>
<evidence type="ECO:0000256" key="2">
    <source>
        <dbReference type="ARBA" id="ARBA00023015"/>
    </source>
</evidence>
<keyword evidence="7" id="KW-1185">Reference proteome</keyword>
<sequence>MNVSLQQLKVFVAVARERSFTRAAREFDLTQSAVSRCVRELEEAVELKLFDRTTRQVELTHAGASLERRIGRLLDEIELTLREERAAYDGHTGVVVLASNPVLSSGWVAQGLARCAAAFPELIVSVRDQPQGGVLASVEQGEVDFGVVSLAEPLAGDLLHAQVVFTTPLHAVMPPAHPLARHAAVAWSALHEWALVTLNADAGMRPALELAFNSGGVKRRPVQEFGHVAAVLRMVELGLGIGVLPVDGHWPEVSSSLVSRPLSPAMNLTTLLVHRRNRSLRPNAAAAWAQFSTPAGAISNAADVSPCASQARPGSSVARDGAVLHEP</sequence>
<dbReference type="Proteomes" id="UP000001817">
    <property type="component" value="Chromosome 2"/>
</dbReference>
<dbReference type="Gene3D" id="3.40.190.290">
    <property type="match status" value="1"/>
</dbReference>
<dbReference type="OrthoDB" id="8437302at2"/>
<keyword evidence="2" id="KW-0805">Transcription regulation</keyword>
<feature type="domain" description="HTH lysR-type" evidence="5">
    <location>
        <begin position="1"/>
        <end position="60"/>
    </location>
</feature>
<dbReference type="PANTHER" id="PTHR30419">
    <property type="entry name" value="HTH-TYPE TRANSCRIPTIONAL REGULATOR YBHD"/>
    <property type="match status" value="1"/>
</dbReference>
<dbReference type="FunFam" id="1.10.10.10:FF:000001">
    <property type="entry name" value="LysR family transcriptional regulator"/>
    <property type="match status" value="1"/>
</dbReference>
<dbReference type="InterPro" id="IPR036388">
    <property type="entry name" value="WH-like_DNA-bd_sf"/>
</dbReference>
<dbReference type="GO" id="GO:0003677">
    <property type="term" value="F:DNA binding"/>
    <property type="evidence" value="ECO:0007669"/>
    <property type="project" value="UniProtKB-KW"/>
</dbReference>
<dbReference type="EMBL" id="CP000271">
    <property type="protein sequence ID" value="ABE33725.1"/>
    <property type="molecule type" value="Genomic_DNA"/>
</dbReference>
<dbReference type="PATRIC" id="fig|266265.5.peg.5452"/>